<evidence type="ECO:0000313" key="2">
    <source>
        <dbReference type="EMBL" id="VAX39832.1"/>
    </source>
</evidence>
<dbReference type="EMBL" id="UOGK01000294">
    <property type="protein sequence ID" value="VAX39832.1"/>
    <property type="molecule type" value="Genomic_DNA"/>
</dbReference>
<reference evidence="2" key="1">
    <citation type="submission" date="2018-06" db="EMBL/GenBank/DDBJ databases">
        <authorList>
            <person name="Zhirakovskaya E."/>
        </authorList>
    </citation>
    <scope>NUCLEOTIDE SEQUENCE</scope>
</reference>
<dbReference type="AlphaFoldDB" id="A0A3B1DGJ1"/>
<gene>
    <name evidence="2" type="ORF">MNBD_PLANCTO03-1462</name>
</gene>
<evidence type="ECO:0000256" key="1">
    <source>
        <dbReference type="SAM" id="MobiDB-lite"/>
    </source>
</evidence>
<protein>
    <submittedName>
        <fullName evidence="2">Uncharacterized protein</fullName>
    </submittedName>
</protein>
<accession>A0A3B1DGJ1</accession>
<name>A0A3B1DGJ1_9ZZZZ</name>
<feature type="region of interest" description="Disordered" evidence="1">
    <location>
        <begin position="68"/>
        <end position="88"/>
    </location>
</feature>
<organism evidence="2">
    <name type="scientific">hydrothermal vent metagenome</name>
    <dbReference type="NCBI Taxonomy" id="652676"/>
    <lineage>
        <taxon>unclassified sequences</taxon>
        <taxon>metagenomes</taxon>
        <taxon>ecological metagenomes</taxon>
    </lineage>
</organism>
<proteinExistence type="predicted"/>
<sequence length="149" mass="17072">MAERASVGSVEALRAFKPAVIKFAELTQAALSTAESSATRTLDWIVHDQKPRLEREARRLQEEVTRARTRMISRMDPSQDNPLPKVDDRLAVDAARRRLRAVEERLEQTRRWVRQLERAVEEYRGSVSQLGWYVRGELGQAVGALDQMT</sequence>
<feature type="non-terminal residue" evidence="2">
    <location>
        <position position="149"/>
    </location>
</feature>